<protein>
    <submittedName>
        <fullName evidence="3">Ankyrin-3</fullName>
    </submittedName>
</protein>
<feature type="non-terminal residue" evidence="1">
    <location>
        <position position="1"/>
    </location>
</feature>
<evidence type="ECO:0000313" key="3">
    <source>
        <dbReference type="EMBL" id="CAL4769919.1"/>
    </source>
</evidence>
<dbReference type="EMBL" id="CAMXCT030000730">
    <property type="protein sequence ID" value="CAL4769919.1"/>
    <property type="molecule type" value="Genomic_DNA"/>
</dbReference>
<organism evidence="1">
    <name type="scientific">Cladocopium goreaui</name>
    <dbReference type="NCBI Taxonomy" id="2562237"/>
    <lineage>
        <taxon>Eukaryota</taxon>
        <taxon>Sar</taxon>
        <taxon>Alveolata</taxon>
        <taxon>Dinophyceae</taxon>
        <taxon>Suessiales</taxon>
        <taxon>Symbiodiniaceae</taxon>
        <taxon>Cladocopium</taxon>
    </lineage>
</organism>
<dbReference type="AlphaFoldDB" id="A0A9P1BZF3"/>
<dbReference type="Proteomes" id="UP001152797">
    <property type="component" value="Unassembled WGS sequence"/>
</dbReference>
<dbReference type="OrthoDB" id="10489707at2759"/>
<keyword evidence="4" id="KW-1185">Reference proteome</keyword>
<name>A0A9P1BZF3_9DINO</name>
<reference evidence="2" key="2">
    <citation type="submission" date="2024-04" db="EMBL/GenBank/DDBJ databases">
        <authorList>
            <person name="Chen Y."/>
            <person name="Shah S."/>
            <person name="Dougan E. K."/>
            <person name="Thang M."/>
            <person name="Chan C."/>
        </authorList>
    </citation>
    <scope>NUCLEOTIDE SEQUENCE [LARGE SCALE GENOMIC DNA]</scope>
</reference>
<reference evidence="1" key="1">
    <citation type="submission" date="2022-10" db="EMBL/GenBank/DDBJ databases">
        <authorList>
            <person name="Chen Y."/>
            <person name="Dougan E. K."/>
            <person name="Chan C."/>
            <person name="Rhodes N."/>
            <person name="Thang M."/>
        </authorList>
    </citation>
    <scope>NUCLEOTIDE SEQUENCE</scope>
</reference>
<feature type="non-terminal residue" evidence="1">
    <location>
        <position position="448"/>
    </location>
</feature>
<gene>
    <name evidence="1" type="ORF">C1SCF055_LOCUS10285</name>
</gene>
<evidence type="ECO:0000313" key="1">
    <source>
        <dbReference type="EMBL" id="CAI3982607.1"/>
    </source>
</evidence>
<accession>A0A9P1BZF3</accession>
<dbReference type="EMBL" id="CAMXCT010000730">
    <property type="protein sequence ID" value="CAI3982607.1"/>
    <property type="molecule type" value="Genomic_DNA"/>
</dbReference>
<evidence type="ECO:0000313" key="4">
    <source>
        <dbReference type="Proteomes" id="UP001152797"/>
    </source>
</evidence>
<comment type="caution">
    <text evidence="1">The sequence shown here is derived from an EMBL/GenBank/DDBJ whole genome shotgun (WGS) entry which is preliminary data.</text>
</comment>
<evidence type="ECO:0000313" key="2">
    <source>
        <dbReference type="EMBL" id="CAL1135982.1"/>
    </source>
</evidence>
<dbReference type="EMBL" id="CAMXCT020000730">
    <property type="protein sequence ID" value="CAL1135982.1"/>
    <property type="molecule type" value="Genomic_DNA"/>
</dbReference>
<proteinExistence type="predicted"/>
<sequence>TNWHCRPSELRALQGLPLELQEATRRLSAAQPLCCVPWAKKWRDLTNRSFCRLLCQVASQLGFTVKRWPVEDAPGCWALTKAAKRGELKDTSAMMLHSWHGGYEKECVPSWDFYPLLEALKRRSLVVYPSPELDLLHSAKRRKPWSSGGLRRSREILVDEIAEIPGPMYRSKFMAPTEFLTMQRHGHTWKANGKDLAVATRKALKDLHSAALAVGLGTENVMLKQGFSWGGAQVTRLRPSEVTYRVLQYLSTVVLPKLPAQAVELTVLLQAKVDLVAELRWMVLNGELRGCGWVTLPVPRLGRKANSGCYKLLGPDRGLGKRTHVTNSVLHCAALEKLKLDRLKLEESIRPKVEAVVQEAVYDAGVMPQYLRVDFLVDKQGRAWLGERESWGADLVRNQENPQGRHLVDFTGFHLEIFLVICGKKVPTPAARNWHVPCCMRHGAVHDE</sequence>